<evidence type="ECO:0000313" key="9">
    <source>
        <dbReference type="Proteomes" id="UP001075354"/>
    </source>
</evidence>
<evidence type="ECO:0000256" key="4">
    <source>
        <dbReference type="ARBA" id="ARBA00023136"/>
    </source>
</evidence>
<accession>A0AAV7XUB0</accession>
<keyword evidence="5" id="KW-0325">Glycoprotein</keyword>
<dbReference type="PANTHER" id="PTHR15819:SF11">
    <property type="entry name" value="MID1, ISOFORM A"/>
    <property type="match status" value="1"/>
</dbReference>
<evidence type="ECO:0000313" key="8">
    <source>
        <dbReference type="EMBL" id="KAJ1528439.1"/>
    </source>
</evidence>
<dbReference type="Proteomes" id="UP001075354">
    <property type="component" value="Chromosome 4"/>
</dbReference>
<keyword evidence="4" id="KW-0472">Membrane</keyword>
<evidence type="ECO:0000256" key="2">
    <source>
        <dbReference type="ARBA" id="ARBA00022692"/>
    </source>
</evidence>
<protein>
    <submittedName>
        <fullName evidence="8">Uncharacterized protein</fullName>
    </submittedName>
</protein>
<name>A0AAV7XUB0_9NEOP</name>
<feature type="region of interest" description="Disordered" evidence="7">
    <location>
        <begin position="1"/>
        <end position="39"/>
    </location>
</feature>
<gene>
    <name evidence="8" type="ORF">ONE63_006851</name>
</gene>
<keyword evidence="3" id="KW-1133">Transmembrane helix</keyword>
<feature type="compositionally biased region" description="Basic residues" evidence="7">
    <location>
        <begin position="1"/>
        <end position="12"/>
    </location>
</feature>
<feature type="compositionally biased region" description="Low complexity" evidence="7">
    <location>
        <begin position="19"/>
        <end position="28"/>
    </location>
</feature>
<comment type="similarity">
    <text evidence="6">Belongs to the NALF family.</text>
</comment>
<dbReference type="PANTHER" id="PTHR15819">
    <property type="entry name" value="TRANSMEMBRANE PROTEIN FAM155"/>
    <property type="match status" value="1"/>
</dbReference>
<dbReference type="InterPro" id="IPR055288">
    <property type="entry name" value="NALCN_aux_factor_1/2"/>
</dbReference>
<dbReference type="GO" id="GO:0015275">
    <property type="term" value="F:stretch-activated, monoatomic cation-selective, calcium channel activity"/>
    <property type="evidence" value="ECO:0007669"/>
    <property type="project" value="TreeGrafter"/>
</dbReference>
<keyword evidence="2" id="KW-0812">Transmembrane</keyword>
<dbReference type="AlphaFoldDB" id="A0AAV7XUB0"/>
<evidence type="ECO:0000256" key="5">
    <source>
        <dbReference type="ARBA" id="ARBA00023180"/>
    </source>
</evidence>
<evidence type="ECO:0000256" key="1">
    <source>
        <dbReference type="ARBA" id="ARBA00004141"/>
    </source>
</evidence>
<comment type="subcellular location">
    <subcellularLocation>
        <location evidence="1">Membrane</location>
        <topology evidence="1">Multi-pass membrane protein</topology>
    </subcellularLocation>
</comment>
<keyword evidence="9" id="KW-1185">Reference proteome</keyword>
<dbReference type="GO" id="GO:0005886">
    <property type="term" value="C:plasma membrane"/>
    <property type="evidence" value="ECO:0007669"/>
    <property type="project" value="TreeGrafter"/>
</dbReference>
<evidence type="ECO:0000256" key="3">
    <source>
        <dbReference type="ARBA" id="ARBA00022989"/>
    </source>
</evidence>
<dbReference type="GO" id="GO:0098703">
    <property type="term" value="P:calcium ion import across plasma membrane"/>
    <property type="evidence" value="ECO:0007669"/>
    <property type="project" value="TreeGrafter"/>
</dbReference>
<evidence type="ECO:0000256" key="7">
    <source>
        <dbReference type="SAM" id="MobiDB-lite"/>
    </source>
</evidence>
<comment type="caution">
    <text evidence="8">The sequence shown here is derived from an EMBL/GenBank/DDBJ whole genome shotgun (WGS) entry which is preliminary data.</text>
</comment>
<reference evidence="8" key="1">
    <citation type="submission" date="2022-12" db="EMBL/GenBank/DDBJ databases">
        <title>Chromosome-level genome assembly of the bean flower thrips Megalurothrips usitatus.</title>
        <authorList>
            <person name="Ma L."/>
            <person name="Liu Q."/>
            <person name="Li H."/>
            <person name="Cai W."/>
        </authorList>
    </citation>
    <scope>NUCLEOTIDE SEQUENCE</scope>
    <source>
        <strain evidence="8">Cailab_2022a</strain>
    </source>
</reference>
<organism evidence="8 9">
    <name type="scientific">Megalurothrips usitatus</name>
    <name type="common">bean blossom thrips</name>
    <dbReference type="NCBI Taxonomy" id="439358"/>
    <lineage>
        <taxon>Eukaryota</taxon>
        <taxon>Metazoa</taxon>
        <taxon>Ecdysozoa</taxon>
        <taxon>Arthropoda</taxon>
        <taxon>Hexapoda</taxon>
        <taxon>Insecta</taxon>
        <taxon>Pterygota</taxon>
        <taxon>Neoptera</taxon>
        <taxon>Paraneoptera</taxon>
        <taxon>Thysanoptera</taxon>
        <taxon>Terebrantia</taxon>
        <taxon>Thripoidea</taxon>
        <taxon>Thripidae</taxon>
        <taxon>Megalurothrips</taxon>
    </lineage>
</organism>
<evidence type="ECO:0000256" key="6">
    <source>
        <dbReference type="ARBA" id="ARBA00029445"/>
    </source>
</evidence>
<proteinExistence type="inferred from homology"/>
<dbReference type="EMBL" id="JAPTSV010000004">
    <property type="protein sequence ID" value="KAJ1528439.1"/>
    <property type="molecule type" value="Genomic_DNA"/>
</dbReference>
<sequence length="160" mass="17703">MPDRHPHGHVHGPGHGPGHRVNGVIAEGPGPPDEEGCPRPCGDHDASNTQCLRYLRESNKDSVCGSMELDKFRLRHCCEHSVGRSLTPEALQAVRSSSSQCSHYLGALLELDTLAARLSCEFGEILTRYDCDHPYSVNFQCKHCQVSAVRLVHLHRYIAI</sequence>